<dbReference type="Pfam" id="PF01593">
    <property type="entry name" value="Amino_oxidase"/>
    <property type="match status" value="1"/>
</dbReference>
<dbReference type="Gene3D" id="3.90.660.10">
    <property type="match status" value="1"/>
</dbReference>
<evidence type="ECO:0000313" key="2">
    <source>
        <dbReference type="EMBL" id="CAG8577724.1"/>
    </source>
</evidence>
<dbReference type="GO" id="GO:0016491">
    <property type="term" value="F:oxidoreductase activity"/>
    <property type="evidence" value="ECO:0007669"/>
    <property type="project" value="InterPro"/>
</dbReference>
<dbReference type="InterPro" id="IPR002937">
    <property type="entry name" value="Amino_oxidase"/>
</dbReference>
<dbReference type="Proteomes" id="UP000789375">
    <property type="component" value="Unassembled WGS sequence"/>
</dbReference>
<protein>
    <submittedName>
        <fullName evidence="2">10837_t:CDS:1</fullName>
    </submittedName>
</protein>
<feature type="domain" description="Amine oxidase" evidence="1">
    <location>
        <begin position="40"/>
        <end position="128"/>
    </location>
</feature>
<dbReference type="EMBL" id="CAJVPP010001890">
    <property type="protein sequence ID" value="CAG8577724.1"/>
    <property type="molecule type" value="Genomic_DNA"/>
</dbReference>
<dbReference type="AlphaFoldDB" id="A0A9N9BRY5"/>
<evidence type="ECO:0000259" key="1">
    <source>
        <dbReference type="Pfam" id="PF01593"/>
    </source>
</evidence>
<evidence type="ECO:0000313" key="3">
    <source>
        <dbReference type="Proteomes" id="UP000789375"/>
    </source>
</evidence>
<sequence>MDLRYNSKVYKLEKTNNGEKVKGDCHSSIGCRPSLGSNYNLSYGKRRAIRELNYASSGKIYLQFKSRFWETNGQPTTSGAGIVGSTSSTDLPVRTVVYPSYYQARKEEMFELALKDIVTLHGVIALKEWIPSKENNKAIYWPNDKTAGGGALQNLDPLNLEN</sequence>
<keyword evidence="3" id="KW-1185">Reference proteome</keyword>
<gene>
    <name evidence="2" type="ORF">FMOSSE_LOCUS7789</name>
</gene>
<accession>A0A9N9BRY5</accession>
<dbReference type="SUPFAM" id="SSF51905">
    <property type="entry name" value="FAD/NAD(P)-binding domain"/>
    <property type="match status" value="1"/>
</dbReference>
<proteinExistence type="predicted"/>
<reference evidence="2" key="1">
    <citation type="submission" date="2021-06" db="EMBL/GenBank/DDBJ databases">
        <authorList>
            <person name="Kallberg Y."/>
            <person name="Tangrot J."/>
            <person name="Rosling A."/>
        </authorList>
    </citation>
    <scope>NUCLEOTIDE SEQUENCE</scope>
    <source>
        <strain evidence="2">87-6 pot B 2015</strain>
    </source>
</reference>
<name>A0A9N9BRY5_FUNMO</name>
<dbReference type="InterPro" id="IPR036188">
    <property type="entry name" value="FAD/NAD-bd_sf"/>
</dbReference>
<organism evidence="2 3">
    <name type="scientific">Funneliformis mosseae</name>
    <name type="common">Endomycorrhizal fungus</name>
    <name type="synonym">Glomus mosseae</name>
    <dbReference type="NCBI Taxonomy" id="27381"/>
    <lineage>
        <taxon>Eukaryota</taxon>
        <taxon>Fungi</taxon>
        <taxon>Fungi incertae sedis</taxon>
        <taxon>Mucoromycota</taxon>
        <taxon>Glomeromycotina</taxon>
        <taxon>Glomeromycetes</taxon>
        <taxon>Glomerales</taxon>
        <taxon>Glomeraceae</taxon>
        <taxon>Funneliformis</taxon>
    </lineage>
</organism>
<comment type="caution">
    <text evidence="2">The sequence shown here is derived from an EMBL/GenBank/DDBJ whole genome shotgun (WGS) entry which is preliminary data.</text>
</comment>
<dbReference type="SUPFAM" id="SSF54373">
    <property type="entry name" value="FAD-linked reductases, C-terminal domain"/>
    <property type="match status" value="1"/>
</dbReference>